<sequence length="135" mass="15769">MLLKKPRRGWWVAPGGKVEPKETVLEAVCREYEEETGLILRDPLLCGVFTMCLVERGELEKEWMMFTFRAEEFHGELLSHSPEGELSWHPLDQVGSLPTSEMDRKIFTYLLEGRNLSIGRLEYSREEELLSHHLH</sequence>
<evidence type="ECO:0000313" key="5">
    <source>
        <dbReference type="Proteomes" id="UP000617979"/>
    </source>
</evidence>
<organism evidence="4 5">
    <name type="scientific">Kroppenstedtia guangzhouensis</name>
    <dbReference type="NCBI Taxonomy" id="1274356"/>
    <lineage>
        <taxon>Bacteria</taxon>
        <taxon>Bacillati</taxon>
        <taxon>Bacillota</taxon>
        <taxon>Bacilli</taxon>
        <taxon>Bacillales</taxon>
        <taxon>Thermoactinomycetaceae</taxon>
        <taxon>Kroppenstedtia</taxon>
    </lineage>
</organism>
<dbReference type="Pfam" id="PF00293">
    <property type="entry name" value="NUDIX"/>
    <property type="match status" value="1"/>
</dbReference>
<keyword evidence="5" id="KW-1185">Reference proteome</keyword>
<dbReference type="SUPFAM" id="SSF55811">
    <property type="entry name" value="Nudix"/>
    <property type="match status" value="1"/>
</dbReference>
<accession>A0ABQ1GK95</accession>
<keyword evidence="2 4" id="KW-0378">Hydrolase</keyword>
<evidence type="ECO:0000259" key="3">
    <source>
        <dbReference type="PROSITE" id="PS51462"/>
    </source>
</evidence>
<reference evidence="5" key="1">
    <citation type="journal article" date="2019" name="Int. J. Syst. Evol. Microbiol.">
        <title>The Global Catalogue of Microorganisms (GCM) 10K type strain sequencing project: providing services to taxonomists for standard genome sequencing and annotation.</title>
        <authorList>
            <consortium name="The Broad Institute Genomics Platform"/>
            <consortium name="The Broad Institute Genome Sequencing Center for Infectious Disease"/>
            <person name="Wu L."/>
            <person name="Ma J."/>
        </authorList>
    </citation>
    <scope>NUCLEOTIDE SEQUENCE [LARGE SCALE GENOMIC DNA]</scope>
    <source>
        <strain evidence="5">CGMCC 1.12404</strain>
    </source>
</reference>
<comment type="caution">
    <text evidence="4">The sequence shown here is derived from an EMBL/GenBank/DDBJ whole genome shotgun (WGS) entry which is preliminary data.</text>
</comment>
<comment type="cofactor">
    <cofactor evidence="1">
        <name>Mg(2+)</name>
        <dbReference type="ChEBI" id="CHEBI:18420"/>
    </cofactor>
</comment>
<evidence type="ECO:0000256" key="2">
    <source>
        <dbReference type="ARBA" id="ARBA00022801"/>
    </source>
</evidence>
<gene>
    <name evidence="4" type="primary">yvcI</name>
    <name evidence="4" type="ORF">GCM10007416_17500</name>
</gene>
<dbReference type="PRINTS" id="PR00502">
    <property type="entry name" value="NUDIXFAMILY"/>
</dbReference>
<evidence type="ECO:0000256" key="1">
    <source>
        <dbReference type="ARBA" id="ARBA00001946"/>
    </source>
</evidence>
<dbReference type="PROSITE" id="PS51462">
    <property type="entry name" value="NUDIX"/>
    <property type="match status" value="1"/>
</dbReference>
<protein>
    <submittedName>
        <fullName evidence="4">Nudix hydrolase YvcI</fullName>
    </submittedName>
</protein>
<dbReference type="InterPro" id="IPR015797">
    <property type="entry name" value="NUDIX_hydrolase-like_dom_sf"/>
</dbReference>
<evidence type="ECO:0000313" key="4">
    <source>
        <dbReference type="EMBL" id="GGA44911.1"/>
    </source>
</evidence>
<feature type="domain" description="Nudix hydrolase" evidence="3">
    <location>
        <begin position="1"/>
        <end position="112"/>
    </location>
</feature>
<dbReference type="InterPro" id="IPR020476">
    <property type="entry name" value="Nudix_hydrolase"/>
</dbReference>
<dbReference type="Proteomes" id="UP000617979">
    <property type="component" value="Unassembled WGS sequence"/>
</dbReference>
<dbReference type="PANTHER" id="PTHR43046:SF2">
    <property type="entry name" value="8-OXO-DGTP DIPHOSPHATASE-RELATED"/>
    <property type="match status" value="1"/>
</dbReference>
<dbReference type="EMBL" id="BMEX01000005">
    <property type="protein sequence ID" value="GGA44911.1"/>
    <property type="molecule type" value="Genomic_DNA"/>
</dbReference>
<dbReference type="PANTHER" id="PTHR43046">
    <property type="entry name" value="GDP-MANNOSE MANNOSYL HYDROLASE"/>
    <property type="match status" value="1"/>
</dbReference>
<dbReference type="GO" id="GO:0016787">
    <property type="term" value="F:hydrolase activity"/>
    <property type="evidence" value="ECO:0007669"/>
    <property type="project" value="UniProtKB-KW"/>
</dbReference>
<name>A0ABQ1GK95_9BACL</name>
<dbReference type="Gene3D" id="3.90.79.10">
    <property type="entry name" value="Nucleoside Triphosphate Pyrophosphohydrolase"/>
    <property type="match status" value="1"/>
</dbReference>
<proteinExistence type="predicted"/>
<dbReference type="InterPro" id="IPR000086">
    <property type="entry name" value="NUDIX_hydrolase_dom"/>
</dbReference>